<evidence type="ECO:0000259" key="7">
    <source>
        <dbReference type="Pfam" id="PF03914"/>
    </source>
</evidence>
<dbReference type="Proteomes" id="UP000664169">
    <property type="component" value="Unassembled WGS sequence"/>
</dbReference>
<comment type="function">
    <text evidence="5">Required for synthesis of 60S ribosomal subunits and the transport of pre-ribosomes from the nucleoplasm to the cytoplasm.</text>
</comment>
<evidence type="ECO:0000256" key="2">
    <source>
        <dbReference type="ARBA" id="ARBA00007797"/>
    </source>
</evidence>
<evidence type="ECO:0000256" key="4">
    <source>
        <dbReference type="ARBA" id="ARBA00023242"/>
    </source>
</evidence>
<comment type="caution">
    <text evidence="9">The sequence shown here is derived from an EMBL/GenBank/DDBJ whole genome shotgun (WGS) entry which is preliminary data.</text>
</comment>
<feature type="compositionally biased region" description="Basic and acidic residues" evidence="6">
    <location>
        <begin position="75"/>
        <end position="118"/>
    </location>
</feature>
<keyword evidence="5" id="KW-0690">Ribosome biogenesis</keyword>
<dbReference type="AlphaFoldDB" id="A0A8H3I5F2"/>
<feature type="domain" description="Nucleolar complex-associated protein 3 N-terminal" evidence="8">
    <location>
        <begin position="182"/>
        <end position="272"/>
    </location>
</feature>
<dbReference type="GO" id="GO:0042254">
    <property type="term" value="P:ribosome biogenesis"/>
    <property type="evidence" value="ECO:0007669"/>
    <property type="project" value="UniProtKB-KW"/>
</dbReference>
<dbReference type="InterPro" id="IPR016903">
    <property type="entry name" value="Nucleolar_cplx-assoc_3"/>
</dbReference>
<feature type="region of interest" description="Disordered" evidence="6">
    <location>
        <begin position="36"/>
        <end position="124"/>
    </location>
</feature>
<evidence type="ECO:0000256" key="3">
    <source>
        <dbReference type="ARBA" id="ARBA00023054"/>
    </source>
</evidence>
<dbReference type="Pfam" id="PF07540">
    <property type="entry name" value="NOC3p"/>
    <property type="match status" value="1"/>
</dbReference>
<dbReference type="PIRSF" id="PIRSF028977">
    <property type="entry name" value="Nucleolar_complex_p3"/>
    <property type="match status" value="1"/>
</dbReference>
<feature type="compositionally biased region" description="Low complexity" evidence="6">
    <location>
        <begin position="150"/>
        <end position="160"/>
    </location>
</feature>
<dbReference type="GO" id="GO:0003682">
    <property type="term" value="F:chromatin binding"/>
    <property type="evidence" value="ECO:0007669"/>
    <property type="project" value="TreeGrafter"/>
</dbReference>
<sequence>MAVEPPVKRRRLSPISLEAADRHAVLGKVEHAEDKEFTPRRIPERNYTRRNEERNGISWNDVQRYGTTRRQTAKKLKESSSQRGRDQKPGKENGHHWGDEQDYEKQGRTLEKEQKESTRLPIKTGQGILQHLESTNNKADIQDDAGSWLDSSDAQSASGQSDDDTQDEGKPQVPHKQQVMAAKEELARLALLLNQDPEENSSAFKALSEMGNTDNVTIKKLALATQMTVFKDVIPGYRIRPLTEKDMSEKVSREVKKKRAAEQALVRYYQRYVNELSSCAKKGKEGTGLDVIAISCTCNLLLAVPHFNSRSELLQIVVNKLSHRKAEDDQSRKCIGALEQMFLNDEDGNASLDAVRMIVQMMKARKWNVEESVLNTFLHLRLLSEFNSKASTNAVDKPIEADGKKLKQKREFRTKRHRKHLKEIKAAEKDFQEADAIVSHEERDKKQAETLKIVFATYFKILKAQVRHLTGAVLEGLAKFAHLINQDFFGDLLEVFRELAYNAAARFDAENALETTKSSNFSKDPARTALLCANTAFALLSAQDASRLSLDLSSFTSLLYSLLIPHLALHPDLELSHKTLRLSDPHSSTPELLSAPKINVSTTSTLLIRALTAALLPRTTPHTRLAAFTHRILMTALHTPEKSSRALITLLSELARSQGKKIRPLWYSEERRGDGEFDPMADIDACRAYAGSVWEGELLRYHYATGVGQAIGGLESVVADLAS</sequence>
<gene>
    <name evidence="9" type="ORF">GOMPHAMPRED_003174</name>
</gene>
<evidence type="ECO:0000256" key="5">
    <source>
        <dbReference type="PIRNR" id="PIRNR028977"/>
    </source>
</evidence>
<proteinExistence type="inferred from homology"/>
<dbReference type="InterPro" id="IPR005612">
    <property type="entry name" value="CCAAT-binding_factor"/>
</dbReference>
<feature type="domain" description="CCAAT-binding factor" evidence="7">
    <location>
        <begin position="529"/>
        <end position="707"/>
    </location>
</feature>
<accession>A0A8H3I5F2</accession>
<evidence type="ECO:0000313" key="10">
    <source>
        <dbReference type="Proteomes" id="UP000664169"/>
    </source>
</evidence>
<evidence type="ECO:0000256" key="1">
    <source>
        <dbReference type="ARBA" id="ARBA00004604"/>
    </source>
</evidence>
<dbReference type="GO" id="GO:0006270">
    <property type="term" value="P:DNA replication initiation"/>
    <property type="evidence" value="ECO:0007669"/>
    <property type="project" value="TreeGrafter"/>
</dbReference>
<protein>
    <recommendedName>
        <fullName evidence="5">Nucleolar complex-associated protein 3</fullName>
    </recommendedName>
</protein>
<dbReference type="InterPro" id="IPR011501">
    <property type="entry name" value="Noc3_N"/>
</dbReference>
<reference evidence="9" key="1">
    <citation type="submission" date="2021-03" db="EMBL/GenBank/DDBJ databases">
        <authorList>
            <person name="Tagirdzhanova G."/>
        </authorList>
    </citation>
    <scope>NUCLEOTIDE SEQUENCE</scope>
</reference>
<feature type="compositionally biased region" description="Polar residues" evidence="6">
    <location>
        <begin position="57"/>
        <end position="70"/>
    </location>
</feature>
<dbReference type="PANTHER" id="PTHR14428:SF5">
    <property type="entry name" value="NUCLEOLAR COMPLEX PROTEIN 3 HOMOLOG"/>
    <property type="match status" value="1"/>
</dbReference>
<evidence type="ECO:0000313" key="9">
    <source>
        <dbReference type="EMBL" id="CAF9905423.1"/>
    </source>
</evidence>
<keyword evidence="4" id="KW-0539">Nucleus</keyword>
<name>A0A8H3I5F2_9LECA</name>
<keyword evidence="10" id="KW-1185">Reference proteome</keyword>
<dbReference type="GO" id="GO:0005730">
    <property type="term" value="C:nucleolus"/>
    <property type="evidence" value="ECO:0007669"/>
    <property type="project" value="UniProtKB-SubCell"/>
</dbReference>
<dbReference type="Pfam" id="PF03914">
    <property type="entry name" value="CBF"/>
    <property type="match status" value="1"/>
</dbReference>
<evidence type="ECO:0000259" key="8">
    <source>
        <dbReference type="Pfam" id="PF07540"/>
    </source>
</evidence>
<dbReference type="PANTHER" id="PTHR14428">
    <property type="entry name" value="NUCLEOLAR COMPLEX PROTEIN 3"/>
    <property type="match status" value="1"/>
</dbReference>
<organism evidence="9 10">
    <name type="scientific">Gomphillus americanus</name>
    <dbReference type="NCBI Taxonomy" id="1940652"/>
    <lineage>
        <taxon>Eukaryota</taxon>
        <taxon>Fungi</taxon>
        <taxon>Dikarya</taxon>
        <taxon>Ascomycota</taxon>
        <taxon>Pezizomycotina</taxon>
        <taxon>Lecanoromycetes</taxon>
        <taxon>OSLEUM clade</taxon>
        <taxon>Ostropomycetidae</taxon>
        <taxon>Ostropales</taxon>
        <taxon>Graphidaceae</taxon>
        <taxon>Gomphilloideae</taxon>
        <taxon>Gomphillus</taxon>
    </lineage>
</organism>
<dbReference type="OrthoDB" id="10263597at2759"/>
<feature type="region of interest" description="Disordered" evidence="6">
    <location>
        <begin position="141"/>
        <end position="178"/>
    </location>
</feature>
<dbReference type="EMBL" id="CAJPDQ010000002">
    <property type="protein sequence ID" value="CAF9905423.1"/>
    <property type="molecule type" value="Genomic_DNA"/>
</dbReference>
<feature type="compositionally biased region" description="Basic and acidic residues" evidence="6">
    <location>
        <begin position="36"/>
        <end position="55"/>
    </location>
</feature>
<comment type="subcellular location">
    <subcellularLocation>
        <location evidence="1 5">Nucleus</location>
        <location evidence="1 5">Nucleolus</location>
    </subcellularLocation>
</comment>
<keyword evidence="3" id="KW-0175">Coiled coil</keyword>
<evidence type="ECO:0000256" key="6">
    <source>
        <dbReference type="SAM" id="MobiDB-lite"/>
    </source>
</evidence>
<comment type="similarity">
    <text evidence="2 5">Belongs to the CBF/MAK21 family.</text>
</comment>